<feature type="domain" description="Methyl-accepting transducer" evidence="7">
    <location>
        <begin position="123"/>
        <end position="283"/>
    </location>
</feature>
<sequence length="306" mass="31501">MTRPRRRPAPTGTVPAPSAAPDDRAAGPDPQAEALAAVVDTLCAASRGDLERRVPELPGTTLGPVRESLNDLLDVVDTFVREAAATLGAAAEGRYHRRLLQRGLQGAYRDAASRIDAGRDMLATAHADRAAQEARLVSETGRVSGLVAQASGELASSAHAVAASARAGATEVDHARTIMAELERTSAQIDAAAALIRTVASRTRLLALNATIEAARAGDAGRGFAVVASEVRTLADEVTGNSAQIADEVAAAQAASTAAVAAMERIGVVIDDMSDEVDRITRAAGDDGLGSLAGTLEQEVLRFSRG</sequence>
<name>A0ABU0GKK5_9CELL</name>
<dbReference type="RefSeq" id="WP_070319053.1">
    <property type="nucleotide sequence ID" value="NZ_JAUSVM010000001.1"/>
</dbReference>
<evidence type="ECO:0000256" key="4">
    <source>
        <dbReference type="ARBA" id="ARBA00029447"/>
    </source>
</evidence>
<comment type="caution">
    <text evidence="9">The sequence shown here is derived from an EMBL/GenBank/DDBJ whole genome shotgun (WGS) entry which is preliminary data.</text>
</comment>
<gene>
    <name evidence="9" type="ORF">JO380_002272</name>
</gene>
<reference evidence="9 10" key="1">
    <citation type="submission" date="2023-07" db="EMBL/GenBank/DDBJ databases">
        <title>Sequencing the genomes of 1000 actinobacteria strains.</title>
        <authorList>
            <person name="Klenk H.-P."/>
        </authorList>
    </citation>
    <scope>NUCLEOTIDE SEQUENCE [LARGE SCALE GENOMIC DNA]</scope>
    <source>
        <strain evidence="9 10">DSM 14785</strain>
    </source>
</reference>
<organism evidence="9 10">
    <name type="scientific">Cellulomonas iranensis</name>
    <dbReference type="NCBI Taxonomy" id="76862"/>
    <lineage>
        <taxon>Bacteria</taxon>
        <taxon>Bacillati</taxon>
        <taxon>Actinomycetota</taxon>
        <taxon>Actinomycetes</taxon>
        <taxon>Micrococcales</taxon>
        <taxon>Cellulomonadaceae</taxon>
        <taxon>Cellulomonas</taxon>
    </lineage>
</organism>
<proteinExistence type="inferred from homology"/>
<comment type="similarity">
    <text evidence="4">Belongs to the methyl-accepting chemotaxis (MCP) protein family.</text>
</comment>
<keyword evidence="1" id="KW-0812">Transmembrane</keyword>
<evidence type="ECO:0000256" key="3">
    <source>
        <dbReference type="ARBA" id="ARBA00023224"/>
    </source>
</evidence>
<evidence type="ECO:0000256" key="1">
    <source>
        <dbReference type="ARBA" id="ARBA00022692"/>
    </source>
</evidence>
<protein>
    <submittedName>
        <fullName evidence="9">Methyl-accepting chemotaxis protein</fullName>
    </submittedName>
</protein>
<keyword evidence="2" id="KW-1133">Transmembrane helix</keyword>
<evidence type="ECO:0000256" key="6">
    <source>
        <dbReference type="SAM" id="MobiDB-lite"/>
    </source>
</evidence>
<dbReference type="InterPro" id="IPR003660">
    <property type="entry name" value="HAMP_dom"/>
</dbReference>
<dbReference type="PRINTS" id="PR00260">
    <property type="entry name" value="CHEMTRNSDUCR"/>
</dbReference>
<dbReference type="PANTHER" id="PTHR32089">
    <property type="entry name" value="METHYL-ACCEPTING CHEMOTAXIS PROTEIN MCPB"/>
    <property type="match status" value="1"/>
</dbReference>
<dbReference type="PANTHER" id="PTHR32089:SF112">
    <property type="entry name" value="LYSOZYME-LIKE PROTEIN-RELATED"/>
    <property type="match status" value="1"/>
</dbReference>
<evidence type="ECO:0000313" key="10">
    <source>
        <dbReference type="Proteomes" id="UP001240250"/>
    </source>
</evidence>
<dbReference type="EMBL" id="JAUSVM010000001">
    <property type="protein sequence ID" value="MDQ0425891.1"/>
    <property type="molecule type" value="Genomic_DNA"/>
</dbReference>
<keyword evidence="2" id="KW-0472">Membrane</keyword>
<keyword evidence="3 5" id="KW-0807">Transducer</keyword>
<feature type="compositionally biased region" description="Low complexity" evidence="6">
    <location>
        <begin position="9"/>
        <end position="20"/>
    </location>
</feature>
<feature type="region of interest" description="Disordered" evidence="6">
    <location>
        <begin position="1"/>
        <end position="31"/>
    </location>
</feature>
<dbReference type="InterPro" id="IPR004090">
    <property type="entry name" value="Chemotax_Me-accpt_rcpt"/>
</dbReference>
<evidence type="ECO:0000256" key="5">
    <source>
        <dbReference type="PROSITE-ProRule" id="PRU00284"/>
    </source>
</evidence>
<feature type="domain" description="HAMP" evidence="8">
    <location>
        <begin position="29"/>
        <end position="81"/>
    </location>
</feature>
<dbReference type="InterPro" id="IPR004089">
    <property type="entry name" value="MCPsignal_dom"/>
</dbReference>
<evidence type="ECO:0000256" key="2">
    <source>
        <dbReference type="ARBA" id="ARBA00022989"/>
    </source>
</evidence>
<dbReference type="PROSITE" id="PS50885">
    <property type="entry name" value="HAMP"/>
    <property type="match status" value="1"/>
</dbReference>
<evidence type="ECO:0000259" key="7">
    <source>
        <dbReference type="PROSITE" id="PS50111"/>
    </source>
</evidence>
<dbReference type="Pfam" id="PF00015">
    <property type="entry name" value="MCPsignal"/>
    <property type="match status" value="1"/>
</dbReference>
<evidence type="ECO:0000259" key="8">
    <source>
        <dbReference type="PROSITE" id="PS50885"/>
    </source>
</evidence>
<dbReference type="SUPFAM" id="SSF58104">
    <property type="entry name" value="Methyl-accepting chemotaxis protein (MCP) signaling domain"/>
    <property type="match status" value="1"/>
</dbReference>
<dbReference type="Gene3D" id="1.10.287.950">
    <property type="entry name" value="Methyl-accepting chemotaxis protein"/>
    <property type="match status" value="1"/>
</dbReference>
<dbReference type="SMART" id="SM00283">
    <property type="entry name" value="MA"/>
    <property type="match status" value="1"/>
</dbReference>
<dbReference type="PROSITE" id="PS50111">
    <property type="entry name" value="CHEMOTAXIS_TRANSDUC_2"/>
    <property type="match status" value="1"/>
</dbReference>
<keyword evidence="10" id="KW-1185">Reference proteome</keyword>
<evidence type="ECO:0000313" key="9">
    <source>
        <dbReference type="EMBL" id="MDQ0425891.1"/>
    </source>
</evidence>
<dbReference type="Gene3D" id="1.20.120.1530">
    <property type="match status" value="1"/>
</dbReference>
<accession>A0ABU0GKK5</accession>
<dbReference type="Proteomes" id="UP001240250">
    <property type="component" value="Unassembled WGS sequence"/>
</dbReference>